<dbReference type="InterPro" id="IPR031803">
    <property type="entry name" value="BAT_GAF/HTH-assoc"/>
</dbReference>
<proteinExistence type="predicted"/>
<dbReference type="Pfam" id="PF04967">
    <property type="entry name" value="HTH_10"/>
    <property type="match status" value="1"/>
</dbReference>
<dbReference type="PANTHER" id="PTHR34236">
    <property type="entry name" value="DIMETHYL SULFOXIDE REDUCTASE TRANSCRIPTIONAL ACTIVATOR"/>
    <property type="match status" value="1"/>
</dbReference>
<protein>
    <submittedName>
        <fullName evidence="5">Helix-turn-helix domain-containing protein</fullName>
    </submittedName>
</protein>
<dbReference type="PANTHER" id="PTHR34236:SF1">
    <property type="entry name" value="DIMETHYL SULFOXIDE REDUCTASE TRANSCRIPTIONAL ACTIVATOR"/>
    <property type="match status" value="1"/>
</dbReference>
<organism evidence="5 6">
    <name type="scientific">Halomarina salina</name>
    <dbReference type="NCBI Taxonomy" id="1872699"/>
    <lineage>
        <taxon>Archaea</taxon>
        <taxon>Methanobacteriati</taxon>
        <taxon>Methanobacteriota</taxon>
        <taxon>Stenosarchaea group</taxon>
        <taxon>Halobacteria</taxon>
        <taxon>Halobacteriales</taxon>
        <taxon>Natronomonadaceae</taxon>
        <taxon>Halomarina</taxon>
    </lineage>
</organism>
<keyword evidence="6" id="KW-1185">Reference proteome</keyword>
<feature type="domain" description="HTH bat-type" evidence="3">
    <location>
        <begin position="155"/>
        <end position="203"/>
    </location>
</feature>
<evidence type="ECO:0000256" key="2">
    <source>
        <dbReference type="ARBA" id="ARBA00023163"/>
    </source>
</evidence>
<keyword evidence="2" id="KW-0804">Transcription</keyword>
<dbReference type="InterPro" id="IPR007050">
    <property type="entry name" value="HTH_bacterioopsin"/>
</dbReference>
<dbReference type="EMBL" id="JBHSQH010000001">
    <property type="protein sequence ID" value="MFC5970552.1"/>
    <property type="molecule type" value="Genomic_DNA"/>
</dbReference>
<evidence type="ECO:0000259" key="3">
    <source>
        <dbReference type="Pfam" id="PF04967"/>
    </source>
</evidence>
<accession>A0ABD5RJ09</accession>
<dbReference type="RefSeq" id="WP_247419965.1">
    <property type="nucleotide sequence ID" value="NZ_JALLGW010000002.1"/>
</dbReference>
<evidence type="ECO:0000256" key="1">
    <source>
        <dbReference type="ARBA" id="ARBA00023015"/>
    </source>
</evidence>
<name>A0ABD5RJ09_9EURY</name>
<feature type="domain" description="Bacterioopsin transcriptional activator GAF and HTH associated" evidence="4">
    <location>
        <begin position="5"/>
        <end position="141"/>
    </location>
</feature>
<comment type="caution">
    <text evidence="5">The sequence shown here is derived from an EMBL/GenBank/DDBJ whole genome shotgun (WGS) entry which is preliminary data.</text>
</comment>
<dbReference type="AlphaFoldDB" id="A0ABD5RJ09"/>
<evidence type="ECO:0000313" key="5">
    <source>
        <dbReference type="EMBL" id="MFC5970552.1"/>
    </source>
</evidence>
<gene>
    <name evidence="5" type="ORF">ACFPYI_04335</name>
</gene>
<dbReference type="Proteomes" id="UP001596099">
    <property type="component" value="Unassembled WGS sequence"/>
</dbReference>
<reference evidence="5 6" key="1">
    <citation type="journal article" date="2019" name="Int. J. Syst. Evol. Microbiol.">
        <title>The Global Catalogue of Microorganisms (GCM) 10K type strain sequencing project: providing services to taxonomists for standard genome sequencing and annotation.</title>
        <authorList>
            <consortium name="The Broad Institute Genomics Platform"/>
            <consortium name="The Broad Institute Genome Sequencing Center for Infectious Disease"/>
            <person name="Wu L."/>
            <person name="Ma J."/>
        </authorList>
    </citation>
    <scope>NUCLEOTIDE SEQUENCE [LARGE SCALE GENOMIC DNA]</scope>
    <source>
        <strain evidence="5 6">CGMCC 1.12543</strain>
    </source>
</reference>
<keyword evidence="1" id="KW-0805">Transcription regulation</keyword>
<evidence type="ECO:0000259" key="4">
    <source>
        <dbReference type="Pfam" id="PF15915"/>
    </source>
</evidence>
<sequence length="222" mass="25087">MIVRFSVQERTLLQALREVPTTRVVWEDMNITEDGGVVLLFWAESDDFEAFEAAMQNDPTVESPRTVTTFRNRRLYQAEYVGGGRAKRAHSALVETGAIIQECVGTHNGWTLQIAFPSHDALQQYYTIFDESDIQFTPLEKYEQSADRLLDEFGLTAKQEQMLALASDRGYFDVPRKTDLDELADELGISHQAASERLRRAMDILVGRSVGTATASTSEYEH</sequence>
<dbReference type="Pfam" id="PF15915">
    <property type="entry name" value="BAT"/>
    <property type="match status" value="1"/>
</dbReference>
<evidence type="ECO:0000313" key="6">
    <source>
        <dbReference type="Proteomes" id="UP001596099"/>
    </source>
</evidence>